<evidence type="ECO:0000256" key="2">
    <source>
        <dbReference type="ARBA" id="ARBA00022737"/>
    </source>
</evidence>
<evidence type="ECO:0000256" key="6">
    <source>
        <dbReference type="SAM" id="MobiDB-lite"/>
    </source>
</evidence>
<feature type="region of interest" description="Disordered" evidence="6">
    <location>
        <begin position="306"/>
        <end position="329"/>
    </location>
</feature>
<dbReference type="GO" id="GO:0008270">
    <property type="term" value="F:zinc ion binding"/>
    <property type="evidence" value="ECO:0007669"/>
    <property type="project" value="UniProtKB-KW"/>
</dbReference>
<dbReference type="STRING" id="1151754.M9MBY3"/>
<dbReference type="GO" id="GO:0005634">
    <property type="term" value="C:nucleus"/>
    <property type="evidence" value="ECO:0007669"/>
    <property type="project" value="TreeGrafter"/>
</dbReference>
<dbReference type="InterPro" id="IPR013087">
    <property type="entry name" value="Znf_C2H2_type"/>
</dbReference>
<dbReference type="Gene3D" id="3.30.160.60">
    <property type="entry name" value="Classic Zinc Finger"/>
    <property type="match status" value="1"/>
</dbReference>
<dbReference type="EMBL" id="DF196774">
    <property type="protein sequence ID" value="GAC73063.1"/>
    <property type="molecule type" value="Genomic_DNA"/>
</dbReference>
<feature type="compositionally biased region" description="Low complexity" evidence="6">
    <location>
        <begin position="128"/>
        <end position="171"/>
    </location>
</feature>
<feature type="domain" description="C2H2-type" evidence="7">
    <location>
        <begin position="351"/>
        <end position="381"/>
    </location>
</feature>
<gene>
    <name evidence="8" type="ORF">PANT_8c00050</name>
</gene>
<feature type="compositionally biased region" description="Polar residues" evidence="6">
    <location>
        <begin position="396"/>
        <end position="408"/>
    </location>
</feature>
<name>M9MBY3_PSEA3</name>
<sequence length="600" mass="61783">MQAPIPIAQAPGRLDSYSFQRPGGLTPRASSSFVGSASYREPMAVSFGKDVSEIMDYSISKFGTSTESDVTVAPSSVRLESTFCRNFTCCGQKLDDLHDLLQHYEECHVRFEDDDMPAMIADDEVESSDSSTASTSQPSSPRTSNAGSTSAAATAASATSSVAATDSNATTPTGLDDTDKASAFDTAVMRSPSLPKGKKRSFGQYANASSANPNGAIHQSLRRALIDGGVGRRTPGSPNIYAPNSPFSTPGSSIPGTPCLDSENDGFFTNGLNPAAFSALSIRSSNADEHHLPSCAPPNLFFPASGTASSSSASSSQPPAKREKTSAVSNASTIALENALRAGAANIDKPYKCPAPGCDKAYKQMNGLKYHRLHGHCNQNNLPITAQAAAQPPTIHITTNSTKTSPQPESGDGVKGEDGAVGSSTGSPTSPGGSSNASPDPASPATQAPIALGDRLYICQVGACGKRYKNLNGLRYHYLHSGSHGLLGLQLLQSGGGASAKVDATGRAPVSTSTLSQEEIAAAAQAAQLAQEQIQAQAAKNAVATAAAAAAASAAAAARKEENEARQTPTLSTPPSQLTQALQQQQQQQQQQSSSSPTGM</sequence>
<evidence type="ECO:0000256" key="3">
    <source>
        <dbReference type="ARBA" id="ARBA00022771"/>
    </source>
</evidence>
<evidence type="ECO:0000313" key="9">
    <source>
        <dbReference type="Proteomes" id="UP000011976"/>
    </source>
</evidence>
<keyword evidence="3 5" id="KW-0863">Zinc-finger</keyword>
<dbReference type="OrthoDB" id="1662883at2759"/>
<feature type="compositionally biased region" description="Low complexity" evidence="6">
    <location>
        <begin position="422"/>
        <end position="445"/>
    </location>
</feature>
<evidence type="ECO:0000256" key="5">
    <source>
        <dbReference type="PROSITE-ProRule" id="PRU00042"/>
    </source>
</evidence>
<keyword evidence="2" id="KW-0677">Repeat</keyword>
<dbReference type="InterPro" id="IPR051580">
    <property type="entry name" value="ZnF-Chromatin_assoc"/>
</dbReference>
<evidence type="ECO:0000256" key="4">
    <source>
        <dbReference type="ARBA" id="ARBA00022833"/>
    </source>
</evidence>
<feature type="region of interest" description="Disordered" evidence="6">
    <location>
        <begin position="123"/>
        <end position="260"/>
    </location>
</feature>
<keyword evidence="4" id="KW-0862">Zinc</keyword>
<feature type="compositionally biased region" description="Polar residues" evidence="6">
    <location>
        <begin position="204"/>
        <end position="213"/>
    </location>
</feature>
<evidence type="ECO:0000313" key="8">
    <source>
        <dbReference type="EMBL" id="GAC73063.1"/>
    </source>
</evidence>
<dbReference type="PANTHER" id="PTHR23057:SF0">
    <property type="entry name" value="JUXTAPOSED WITH ANOTHER ZINC FINGER PROTEIN 1"/>
    <property type="match status" value="1"/>
</dbReference>
<keyword evidence="1" id="KW-0479">Metal-binding</keyword>
<dbReference type="PROSITE" id="PS00028">
    <property type="entry name" value="ZINC_FINGER_C2H2_1"/>
    <property type="match status" value="1"/>
</dbReference>
<reference evidence="9" key="1">
    <citation type="journal article" date="2013" name="Genome Announc.">
        <title>Genome sequence of the basidiomycetous yeast Pseudozyma antarctica T-34, a producer of the glycolipid biosurfactants mannosylerythritol lipids.</title>
        <authorList>
            <person name="Morita T."/>
            <person name="Koike H."/>
            <person name="Koyama Y."/>
            <person name="Hagiwara H."/>
            <person name="Ito E."/>
            <person name="Fukuoka T."/>
            <person name="Imura T."/>
            <person name="Machida M."/>
            <person name="Kitamoto D."/>
        </authorList>
    </citation>
    <scope>NUCLEOTIDE SEQUENCE [LARGE SCALE GENOMIC DNA]</scope>
    <source>
        <strain evidence="9">T-34</strain>
    </source>
</reference>
<feature type="compositionally biased region" description="Low complexity" evidence="6">
    <location>
        <begin position="567"/>
        <end position="600"/>
    </location>
</feature>
<organism evidence="8 9">
    <name type="scientific">Pseudozyma antarctica (strain T-34)</name>
    <name type="common">Yeast</name>
    <name type="synonym">Candida antarctica</name>
    <dbReference type="NCBI Taxonomy" id="1151754"/>
    <lineage>
        <taxon>Eukaryota</taxon>
        <taxon>Fungi</taxon>
        <taxon>Dikarya</taxon>
        <taxon>Basidiomycota</taxon>
        <taxon>Ustilaginomycotina</taxon>
        <taxon>Ustilaginomycetes</taxon>
        <taxon>Ustilaginales</taxon>
        <taxon>Ustilaginaceae</taxon>
        <taxon>Moesziomyces</taxon>
    </lineage>
</organism>
<protein>
    <submittedName>
        <fullName evidence="8">Putative transcriptional repressor regulating G2/M transition</fullName>
    </submittedName>
</protein>
<dbReference type="AlphaFoldDB" id="M9MBY3"/>
<dbReference type="PROSITE" id="PS50157">
    <property type="entry name" value="ZINC_FINGER_C2H2_2"/>
    <property type="match status" value="1"/>
</dbReference>
<feature type="region of interest" description="Disordered" evidence="6">
    <location>
        <begin position="555"/>
        <end position="600"/>
    </location>
</feature>
<dbReference type="SMART" id="SM00355">
    <property type="entry name" value="ZnF_C2H2"/>
    <property type="match status" value="3"/>
</dbReference>
<feature type="compositionally biased region" description="Low complexity" evidence="6">
    <location>
        <begin position="306"/>
        <end position="316"/>
    </location>
</feature>
<feature type="compositionally biased region" description="Polar residues" evidence="6">
    <location>
        <begin position="245"/>
        <end position="255"/>
    </location>
</feature>
<dbReference type="Proteomes" id="UP000011976">
    <property type="component" value="Unassembled WGS sequence"/>
</dbReference>
<proteinExistence type="predicted"/>
<accession>M9MBY3</accession>
<evidence type="ECO:0000256" key="1">
    <source>
        <dbReference type="ARBA" id="ARBA00022723"/>
    </source>
</evidence>
<evidence type="ECO:0000259" key="7">
    <source>
        <dbReference type="PROSITE" id="PS50157"/>
    </source>
</evidence>
<feature type="region of interest" description="Disordered" evidence="6">
    <location>
        <begin position="396"/>
        <end position="447"/>
    </location>
</feature>
<dbReference type="PANTHER" id="PTHR23057">
    <property type="entry name" value="JUXTAPOSED WITH ANOTHER ZINC FINGER PROTEIN 1"/>
    <property type="match status" value="1"/>
</dbReference>